<sequence>MPTVLAVLHAEDVALEFVSVLNRHADEDVRVLVGVPAAELVLPGGLPLHERLELLAPWIEPGRNTADAPQPEWLAEHLPPGTRVWTHSPADHRMRRGRFGWTVARVAGSVTCAVGDSPHLQILADRAVTLDRAQTAAKISFVARHGGALLDSKVADRLVTTDRVPAVERFFHVWQEEADRLYALTASLGDEAALADDPWEFRGSPYEAGRLDATAAWVARWAAPDDGPVVEVGACEGALTARLLAKGYTVRATEPNPLFRQRLEREQGIVALPDSLEDLAAHRAHPARIYLLAEMLYYGQDLDLLHDLPAEMLLISLSGERMADTLWPWVRSQDVWRVTDRRELAAPALETVCDGLAYVRKRGSKGLALTRIEAGS</sequence>
<reference evidence="1 2" key="1">
    <citation type="submission" date="2024-10" db="EMBL/GenBank/DDBJ databases">
        <title>The Natural Products Discovery Center: Release of the First 8490 Sequenced Strains for Exploring Actinobacteria Biosynthetic Diversity.</title>
        <authorList>
            <person name="Kalkreuter E."/>
            <person name="Kautsar S.A."/>
            <person name="Yang D."/>
            <person name="Bader C.D."/>
            <person name="Teijaro C.N."/>
            <person name="Fluegel L."/>
            <person name="Davis C.M."/>
            <person name="Simpson J.R."/>
            <person name="Lauterbach L."/>
            <person name="Steele A.D."/>
            <person name="Gui C."/>
            <person name="Meng S."/>
            <person name="Li G."/>
            <person name="Viehrig K."/>
            <person name="Ye F."/>
            <person name="Su P."/>
            <person name="Kiefer A.F."/>
            <person name="Nichols A."/>
            <person name="Cepeda A.J."/>
            <person name="Yan W."/>
            <person name="Fan B."/>
            <person name="Jiang Y."/>
            <person name="Adhikari A."/>
            <person name="Zheng C.-J."/>
            <person name="Schuster L."/>
            <person name="Cowan T.M."/>
            <person name="Smanski M.J."/>
            <person name="Chevrette M.G."/>
            <person name="De Carvalho L.P.S."/>
            <person name="Shen B."/>
        </authorList>
    </citation>
    <scope>NUCLEOTIDE SEQUENCE [LARGE SCALE GENOMIC DNA]</scope>
    <source>
        <strain evidence="1 2">NPDC050545</strain>
    </source>
</reference>
<accession>A0ABW7YRI2</accession>
<name>A0ABW7YRI2_9ACTN</name>
<keyword evidence="2" id="KW-1185">Reference proteome</keyword>
<evidence type="ECO:0008006" key="3">
    <source>
        <dbReference type="Google" id="ProtNLM"/>
    </source>
</evidence>
<dbReference type="RefSeq" id="WP_397081755.1">
    <property type="nucleotide sequence ID" value="NZ_JBITGY010000003.1"/>
</dbReference>
<dbReference type="SUPFAM" id="SSF53335">
    <property type="entry name" value="S-adenosyl-L-methionine-dependent methyltransferases"/>
    <property type="match status" value="1"/>
</dbReference>
<organism evidence="1 2">
    <name type="scientific">Nonomuraea typhae</name>
    <dbReference type="NCBI Taxonomy" id="2603600"/>
    <lineage>
        <taxon>Bacteria</taxon>
        <taxon>Bacillati</taxon>
        <taxon>Actinomycetota</taxon>
        <taxon>Actinomycetes</taxon>
        <taxon>Streptosporangiales</taxon>
        <taxon>Streptosporangiaceae</taxon>
        <taxon>Nonomuraea</taxon>
    </lineage>
</organism>
<comment type="caution">
    <text evidence="1">The sequence shown here is derived from an EMBL/GenBank/DDBJ whole genome shotgun (WGS) entry which is preliminary data.</text>
</comment>
<evidence type="ECO:0000313" key="1">
    <source>
        <dbReference type="EMBL" id="MFI6498511.1"/>
    </source>
</evidence>
<gene>
    <name evidence="1" type="ORF">ACIBG2_14045</name>
</gene>
<dbReference type="Gene3D" id="3.40.50.150">
    <property type="entry name" value="Vaccinia Virus protein VP39"/>
    <property type="match status" value="1"/>
</dbReference>
<proteinExistence type="predicted"/>
<dbReference type="Proteomes" id="UP001612741">
    <property type="component" value="Unassembled WGS sequence"/>
</dbReference>
<evidence type="ECO:0000313" key="2">
    <source>
        <dbReference type="Proteomes" id="UP001612741"/>
    </source>
</evidence>
<dbReference type="EMBL" id="JBITGY010000003">
    <property type="protein sequence ID" value="MFI6498511.1"/>
    <property type="molecule type" value="Genomic_DNA"/>
</dbReference>
<dbReference type="InterPro" id="IPR029063">
    <property type="entry name" value="SAM-dependent_MTases_sf"/>
</dbReference>
<protein>
    <recommendedName>
        <fullName evidence="3">Class I SAM-dependent methyltransferase</fullName>
    </recommendedName>
</protein>